<dbReference type="Proteomes" id="UP000297839">
    <property type="component" value="Unassembled WGS sequence"/>
</dbReference>
<dbReference type="EMBL" id="SMLK01000002">
    <property type="protein sequence ID" value="TFZ03788.1"/>
    <property type="molecule type" value="Genomic_DNA"/>
</dbReference>
<proteinExistence type="predicted"/>
<evidence type="ECO:0000313" key="3">
    <source>
        <dbReference type="EMBL" id="TFZ03788.1"/>
    </source>
</evidence>
<keyword evidence="2" id="KW-1133">Transmembrane helix</keyword>
<dbReference type="RefSeq" id="WP_135249412.1">
    <property type="nucleotide sequence ID" value="NZ_SMLK01000002.1"/>
</dbReference>
<keyword evidence="2" id="KW-0472">Membrane</keyword>
<accession>A0A4Z0BZP8</accession>
<name>A0A4Z0BZP8_9BURK</name>
<feature type="region of interest" description="Disordered" evidence="1">
    <location>
        <begin position="1"/>
        <end position="32"/>
    </location>
</feature>
<protein>
    <submittedName>
        <fullName evidence="3">Uncharacterized protein</fullName>
    </submittedName>
</protein>
<organism evidence="3 4">
    <name type="scientific">Ramlibacter humi</name>
    <dbReference type="NCBI Taxonomy" id="2530451"/>
    <lineage>
        <taxon>Bacteria</taxon>
        <taxon>Pseudomonadati</taxon>
        <taxon>Pseudomonadota</taxon>
        <taxon>Betaproteobacteria</taxon>
        <taxon>Burkholderiales</taxon>
        <taxon>Comamonadaceae</taxon>
        <taxon>Ramlibacter</taxon>
    </lineage>
</organism>
<gene>
    <name evidence="3" type="ORF">EZ216_09035</name>
</gene>
<dbReference type="OrthoDB" id="9970727at2"/>
<evidence type="ECO:0000313" key="4">
    <source>
        <dbReference type="Proteomes" id="UP000297839"/>
    </source>
</evidence>
<reference evidence="3 4" key="1">
    <citation type="submission" date="2019-03" db="EMBL/GenBank/DDBJ databases">
        <title>Ramlibacter sp. 18x22-1, whole genome shotgun sequence.</title>
        <authorList>
            <person name="Zhang X."/>
            <person name="Feng G."/>
            <person name="Zhu H."/>
        </authorList>
    </citation>
    <scope>NUCLEOTIDE SEQUENCE [LARGE SCALE GENOMIC DNA]</scope>
    <source>
        <strain evidence="3 4">18x22-1</strain>
    </source>
</reference>
<dbReference type="AlphaFoldDB" id="A0A4Z0BZP8"/>
<evidence type="ECO:0000256" key="1">
    <source>
        <dbReference type="SAM" id="MobiDB-lite"/>
    </source>
</evidence>
<evidence type="ECO:0000256" key="2">
    <source>
        <dbReference type="SAM" id="Phobius"/>
    </source>
</evidence>
<comment type="caution">
    <text evidence="3">The sequence shown here is derived from an EMBL/GenBank/DDBJ whole genome shotgun (WGS) entry which is preliminary data.</text>
</comment>
<keyword evidence="2" id="KW-0812">Transmembrane</keyword>
<sequence length="60" mass="6455">MDRDPFAHLMPAPASGWGSWAPELAEAPDTPSDEAPVTWWSAAVPLLMWGCASLLALSYL</sequence>
<keyword evidence="4" id="KW-1185">Reference proteome</keyword>
<feature type="transmembrane region" description="Helical" evidence="2">
    <location>
        <begin position="37"/>
        <end position="57"/>
    </location>
</feature>